<reference evidence="1" key="1">
    <citation type="submission" date="2022-06" db="EMBL/GenBank/DDBJ databases">
        <title>Nostosin G and Spiroidesin B from the Cyanobacterium Dolichospermum sp. NIES-1697.</title>
        <authorList>
            <person name="Phan C.-S."/>
            <person name="Mehjabin J.J."/>
            <person name="Anas A.R.J."/>
            <person name="Hayasaka M."/>
            <person name="Onoki R."/>
            <person name="Wang J."/>
            <person name="Umezawa T."/>
            <person name="Washio K."/>
            <person name="Morikawa M."/>
            <person name="Okino T."/>
        </authorList>
    </citation>
    <scope>NUCLEOTIDE SEQUENCE</scope>
    <source>
        <strain evidence="1">NIES-1697</strain>
    </source>
</reference>
<dbReference type="EMBL" id="CP099464">
    <property type="protein sequence ID" value="UUO17238.1"/>
    <property type="molecule type" value="Genomic_DNA"/>
</dbReference>
<dbReference type="Gene3D" id="2.160.20.80">
    <property type="entry name" value="E3 ubiquitin-protein ligase SopA"/>
    <property type="match status" value="1"/>
</dbReference>
<protein>
    <submittedName>
        <fullName evidence="1">Pentapeptide repeat-containing protein</fullName>
    </submittedName>
</protein>
<accession>A0ABY5LYX0</accession>
<dbReference type="InterPro" id="IPR001646">
    <property type="entry name" value="5peptide_repeat"/>
</dbReference>
<dbReference type="RefSeq" id="WP_027402632.1">
    <property type="nucleotide sequence ID" value="NZ_CP099464.1"/>
</dbReference>
<evidence type="ECO:0000313" key="2">
    <source>
        <dbReference type="Proteomes" id="UP001057561"/>
    </source>
</evidence>
<dbReference type="SUPFAM" id="SSF141571">
    <property type="entry name" value="Pentapeptide repeat-like"/>
    <property type="match status" value="1"/>
</dbReference>
<name>A0ABY5LYX0_9CYAN</name>
<keyword evidence="2" id="KW-1185">Reference proteome</keyword>
<organism evidence="1 2">
    <name type="scientific">Dolichospermum heterosporum TAC447</name>
    <dbReference type="NCBI Taxonomy" id="747523"/>
    <lineage>
        <taxon>Bacteria</taxon>
        <taxon>Bacillati</taxon>
        <taxon>Cyanobacteriota</taxon>
        <taxon>Cyanophyceae</taxon>
        <taxon>Nostocales</taxon>
        <taxon>Aphanizomenonaceae</taxon>
        <taxon>Dolichospermum</taxon>
        <taxon>Dolichospermum heterosporum</taxon>
    </lineage>
</organism>
<gene>
    <name evidence="1" type="ORF">NG743_09745</name>
</gene>
<proteinExistence type="predicted"/>
<dbReference type="Pfam" id="PF00805">
    <property type="entry name" value="Pentapeptide"/>
    <property type="match status" value="1"/>
</dbReference>
<dbReference type="Proteomes" id="UP001057561">
    <property type="component" value="Chromosome"/>
</dbReference>
<sequence>MGFKGQNLEGANFSHADIRGANFTNAYLKGANFSHATAGLQKRWVVILTCISWIIAGIQDFNSLA</sequence>
<evidence type="ECO:0000313" key="1">
    <source>
        <dbReference type="EMBL" id="UUO17238.1"/>
    </source>
</evidence>